<dbReference type="Gene3D" id="1.10.287.110">
    <property type="entry name" value="DnaJ domain"/>
    <property type="match status" value="1"/>
</dbReference>
<dbReference type="InterPro" id="IPR036869">
    <property type="entry name" value="J_dom_sf"/>
</dbReference>
<feature type="region of interest" description="Disordered" evidence="4">
    <location>
        <begin position="92"/>
        <end position="113"/>
    </location>
</feature>
<dbReference type="Proteomes" id="UP000001876">
    <property type="component" value="Unassembled WGS sequence"/>
</dbReference>
<proteinExistence type="predicted"/>
<reference evidence="6 7" key="1">
    <citation type="journal article" date="2009" name="Science">
        <title>Green evolution and dynamic adaptations revealed by genomes of the marine picoeukaryotes Micromonas.</title>
        <authorList>
            <person name="Worden A.Z."/>
            <person name="Lee J.H."/>
            <person name="Mock T."/>
            <person name="Rouze P."/>
            <person name="Simmons M.P."/>
            <person name="Aerts A.L."/>
            <person name="Allen A.E."/>
            <person name="Cuvelier M.L."/>
            <person name="Derelle E."/>
            <person name="Everett M.V."/>
            <person name="Foulon E."/>
            <person name="Grimwood J."/>
            <person name="Gundlach H."/>
            <person name="Henrissat B."/>
            <person name="Napoli C."/>
            <person name="McDonald S.M."/>
            <person name="Parker M.S."/>
            <person name="Rombauts S."/>
            <person name="Salamov A."/>
            <person name="Von Dassow P."/>
            <person name="Badger J.H."/>
            <person name="Coutinho P.M."/>
            <person name="Demir E."/>
            <person name="Dubchak I."/>
            <person name="Gentemann C."/>
            <person name="Eikrem W."/>
            <person name="Gready J.E."/>
            <person name="John U."/>
            <person name="Lanier W."/>
            <person name="Lindquist E.A."/>
            <person name="Lucas S."/>
            <person name="Mayer K.F."/>
            <person name="Moreau H."/>
            <person name="Not F."/>
            <person name="Otillar R."/>
            <person name="Panaud O."/>
            <person name="Pangilinan J."/>
            <person name="Paulsen I."/>
            <person name="Piegu B."/>
            <person name="Poliakov A."/>
            <person name="Robbens S."/>
            <person name="Schmutz J."/>
            <person name="Toulza E."/>
            <person name="Wyss T."/>
            <person name="Zelensky A."/>
            <person name="Zhou K."/>
            <person name="Armbrust E.V."/>
            <person name="Bhattacharya D."/>
            <person name="Goodenough U.W."/>
            <person name="Van de Peer Y."/>
            <person name="Grigoriev I.V."/>
        </authorList>
    </citation>
    <scope>NUCLEOTIDE SEQUENCE [LARGE SCALE GENOMIC DNA]</scope>
    <source>
        <strain evidence="6 7">CCMP1545</strain>
    </source>
</reference>
<dbReference type="GO" id="GO:0051787">
    <property type="term" value="F:misfolded protein binding"/>
    <property type="evidence" value="ECO:0007669"/>
    <property type="project" value="TreeGrafter"/>
</dbReference>
<feature type="compositionally biased region" description="Basic and acidic residues" evidence="4">
    <location>
        <begin position="98"/>
        <end position="113"/>
    </location>
</feature>
<dbReference type="PANTHER" id="PTHR44140:SF2">
    <property type="entry name" value="LD25575P"/>
    <property type="match status" value="1"/>
</dbReference>
<protein>
    <submittedName>
        <fullName evidence="6">Predicted protein</fullName>
    </submittedName>
</protein>
<dbReference type="InterPro" id="IPR001623">
    <property type="entry name" value="DnaJ_domain"/>
</dbReference>
<dbReference type="OrthoDB" id="10250354at2759"/>
<dbReference type="PANTHER" id="PTHR44140">
    <property type="entry name" value="LD25575P"/>
    <property type="match status" value="1"/>
</dbReference>
<evidence type="ECO:0000256" key="1">
    <source>
        <dbReference type="ARBA" id="ARBA00004240"/>
    </source>
</evidence>
<dbReference type="GO" id="GO:0051087">
    <property type="term" value="F:protein-folding chaperone binding"/>
    <property type="evidence" value="ECO:0007669"/>
    <property type="project" value="TreeGrafter"/>
</dbReference>
<evidence type="ECO:0000313" key="6">
    <source>
        <dbReference type="EMBL" id="EEH55795.1"/>
    </source>
</evidence>
<dbReference type="RefSeq" id="XP_003059843.1">
    <property type="nucleotide sequence ID" value="XM_003059797.1"/>
</dbReference>
<dbReference type="EMBL" id="GG663741">
    <property type="protein sequence ID" value="EEH55795.1"/>
    <property type="molecule type" value="Genomic_DNA"/>
</dbReference>
<dbReference type="SUPFAM" id="SSF46565">
    <property type="entry name" value="Chaperone J-domain"/>
    <property type="match status" value="1"/>
</dbReference>
<feature type="domain" description="J" evidence="5">
    <location>
        <begin position="186"/>
        <end position="273"/>
    </location>
</feature>
<evidence type="ECO:0000259" key="5">
    <source>
        <dbReference type="PROSITE" id="PS50076"/>
    </source>
</evidence>
<organism evidence="7">
    <name type="scientific">Micromonas pusilla (strain CCMP1545)</name>
    <name type="common">Picoplanktonic green alga</name>
    <dbReference type="NCBI Taxonomy" id="564608"/>
    <lineage>
        <taxon>Eukaryota</taxon>
        <taxon>Viridiplantae</taxon>
        <taxon>Chlorophyta</taxon>
        <taxon>Mamiellophyceae</taxon>
        <taxon>Mamiellales</taxon>
        <taxon>Mamiellaceae</taxon>
        <taxon>Micromonas</taxon>
    </lineage>
</organism>
<evidence type="ECO:0000256" key="2">
    <source>
        <dbReference type="ARBA" id="ARBA00022729"/>
    </source>
</evidence>
<dbReference type="STRING" id="564608.C1MW06"/>
<keyword evidence="7" id="KW-1185">Reference proteome</keyword>
<dbReference type="AlphaFoldDB" id="C1MW06"/>
<evidence type="ECO:0000256" key="4">
    <source>
        <dbReference type="SAM" id="MobiDB-lite"/>
    </source>
</evidence>
<gene>
    <name evidence="6" type="ORF">MICPUCDRAFT_65524</name>
</gene>
<dbReference type="GeneID" id="9685568"/>
<dbReference type="PROSITE" id="PS50076">
    <property type="entry name" value="DNAJ_2"/>
    <property type="match status" value="1"/>
</dbReference>
<keyword evidence="2" id="KW-0732">Signal</keyword>
<dbReference type="GO" id="GO:0034975">
    <property type="term" value="P:protein folding in endoplasmic reticulum"/>
    <property type="evidence" value="ECO:0007669"/>
    <property type="project" value="TreeGrafter"/>
</dbReference>
<dbReference type="InterPro" id="IPR051727">
    <property type="entry name" value="DnaJ_C3_Co-chaperones"/>
</dbReference>
<sequence>MFKGAYEALRGVQKELRDADAKLDRGESRLALDAVERASATIRGLGVRDGVGNVFADVESRRCVAHAQMRAFDLALAACEKAFAAVGCGAGAASPEAAKPEDSRETRRSCDDADARARARAHVARAEVHSRDKYPEGALADLHAAEELLAPDARRGSTDAAKALRDVGEKLAAANRAKHEHDNSRDHSKMLDLPENLHELEKERRCEFVKKAYKRAALKWHPDKATEAGKSRAARKMNEMTEARDHVNKRLGCVAPKRDPAEEAHRAAQQQWQQQQRARHFQQFQQRGRRTHFEF</sequence>
<evidence type="ECO:0000313" key="7">
    <source>
        <dbReference type="Proteomes" id="UP000001876"/>
    </source>
</evidence>
<dbReference type="GO" id="GO:0005783">
    <property type="term" value="C:endoplasmic reticulum"/>
    <property type="evidence" value="ECO:0007669"/>
    <property type="project" value="UniProtKB-SubCell"/>
</dbReference>
<accession>C1MW06</accession>
<name>C1MW06_MICPC</name>
<comment type="subcellular location">
    <subcellularLocation>
        <location evidence="1">Endoplasmic reticulum</location>
    </subcellularLocation>
</comment>
<dbReference type="KEGG" id="mpp:MICPUCDRAFT_65524"/>
<keyword evidence="3" id="KW-0256">Endoplasmic reticulum</keyword>
<dbReference type="CDD" id="cd06257">
    <property type="entry name" value="DnaJ"/>
    <property type="match status" value="1"/>
</dbReference>
<evidence type="ECO:0000256" key="3">
    <source>
        <dbReference type="ARBA" id="ARBA00022824"/>
    </source>
</evidence>